<dbReference type="Pfam" id="PF08240">
    <property type="entry name" value="ADH_N"/>
    <property type="match status" value="1"/>
</dbReference>
<keyword evidence="3" id="KW-1185">Reference proteome</keyword>
<evidence type="ECO:0000313" key="3">
    <source>
        <dbReference type="Proteomes" id="UP000292702"/>
    </source>
</evidence>
<dbReference type="Gene3D" id="3.40.50.720">
    <property type="entry name" value="NAD(P)-binding Rossmann-like Domain"/>
    <property type="match status" value="1"/>
</dbReference>
<name>A0A4R0R3H7_9APHY</name>
<dbReference type="Gene3D" id="3.90.180.10">
    <property type="entry name" value="Medium-chain alcohol dehydrogenases, catalytic domain"/>
    <property type="match status" value="1"/>
</dbReference>
<dbReference type="AlphaFoldDB" id="A0A4R0R3H7"/>
<dbReference type="EMBL" id="RWJN01000432">
    <property type="protein sequence ID" value="TCD61761.1"/>
    <property type="molecule type" value="Genomic_DNA"/>
</dbReference>
<dbReference type="PANTHER" id="PTHR45348:SF2">
    <property type="entry name" value="ZINC-TYPE ALCOHOL DEHYDROGENASE-LIKE PROTEIN C2E1P3.01"/>
    <property type="match status" value="1"/>
</dbReference>
<proteinExistence type="predicted"/>
<gene>
    <name evidence="2" type="ORF">EIP91_007963</name>
</gene>
<dbReference type="SUPFAM" id="SSF51735">
    <property type="entry name" value="NAD(P)-binding Rossmann-fold domains"/>
    <property type="match status" value="1"/>
</dbReference>
<accession>A0A4R0R3H7</accession>
<dbReference type="InterPro" id="IPR013149">
    <property type="entry name" value="ADH-like_C"/>
</dbReference>
<dbReference type="InterPro" id="IPR020843">
    <property type="entry name" value="ER"/>
</dbReference>
<dbReference type="InterPro" id="IPR011032">
    <property type="entry name" value="GroES-like_sf"/>
</dbReference>
<dbReference type="SMART" id="SM00829">
    <property type="entry name" value="PKS_ER"/>
    <property type="match status" value="1"/>
</dbReference>
<sequence length="362" mass="38681">MSLPSTQQTLAITTAQGAWEVYPYPVHEPQPDEVAIKIEAVGLNPVDWKVQAIRYFSNFVKEYPAILGSDAAGVVVAVGEGVADFAVGDRVLYQGYFTNRLSTFKQYSVFPSELVAKIPDTITFDQAATVPLALATAALGLYNAGNGVGLVAPWKEGGRGKYAGQPLVLLGGSTSVGQFVLQLAKISGLSPIIATASPRNFDLVKAFGATHVIDRKLSASEIAAAVKDVTSDPVKIVYDAISLEHTQLLAYSVLSLGGTLVLLLPSLIPEDRLIADSDSKKVVIPFGNFYLENNRELGKSLYAVLRELLETGEIKASPFLRALPNPVEVLPEGLVGIVDGLARLQADKVSARKLVARPHETK</sequence>
<dbReference type="STRING" id="92696.A0A4R0R3H7"/>
<feature type="domain" description="Enoyl reductase (ER)" evidence="1">
    <location>
        <begin position="17"/>
        <end position="355"/>
    </location>
</feature>
<evidence type="ECO:0000259" key="1">
    <source>
        <dbReference type="SMART" id="SM00829"/>
    </source>
</evidence>
<comment type="caution">
    <text evidence="2">The sequence shown here is derived from an EMBL/GenBank/DDBJ whole genome shotgun (WGS) entry which is preliminary data.</text>
</comment>
<dbReference type="Pfam" id="PF00107">
    <property type="entry name" value="ADH_zinc_N"/>
    <property type="match status" value="1"/>
</dbReference>
<dbReference type="PANTHER" id="PTHR45348">
    <property type="entry name" value="HYPOTHETICAL OXIDOREDUCTASE (EUROFUNG)"/>
    <property type="match status" value="1"/>
</dbReference>
<dbReference type="Proteomes" id="UP000292702">
    <property type="component" value="Unassembled WGS sequence"/>
</dbReference>
<dbReference type="SUPFAM" id="SSF50129">
    <property type="entry name" value="GroES-like"/>
    <property type="match status" value="1"/>
</dbReference>
<reference evidence="2 3" key="1">
    <citation type="submission" date="2018-11" db="EMBL/GenBank/DDBJ databases">
        <title>Genome assembly of Steccherinum ochraceum LE-BIN_3174, the white-rot fungus of the Steccherinaceae family (The Residual Polyporoid clade, Polyporales, Basidiomycota).</title>
        <authorList>
            <person name="Fedorova T.V."/>
            <person name="Glazunova O.A."/>
            <person name="Landesman E.O."/>
            <person name="Moiseenko K.V."/>
            <person name="Psurtseva N.V."/>
            <person name="Savinova O.S."/>
            <person name="Shakhova N.V."/>
            <person name="Tyazhelova T.V."/>
            <person name="Vasina D.V."/>
        </authorList>
    </citation>
    <scope>NUCLEOTIDE SEQUENCE [LARGE SCALE GENOMIC DNA]</scope>
    <source>
        <strain evidence="2 3">LE-BIN_3174</strain>
    </source>
</reference>
<organism evidence="2 3">
    <name type="scientific">Steccherinum ochraceum</name>
    <dbReference type="NCBI Taxonomy" id="92696"/>
    <lineage>
        <taxon>Eukaryota</taxon>
        <taxon>Fungi</taxon>
        <taxon>Dikarya</taxon>
        <taxon>Basidiomycota</taxon>
        <taxon>Agaricomycotina</taxon>
        <taxon>Agaricomycetes</taxon>
        <taxon>Polyporales</taxon>
        <taxon>Steccherinaceae</taxon>
        <taxon>Steccherinum</taxon>
    </lineage>
</organism>
<dbReference type="CDD" id="cd08249">
    <property type="entry name" value="enoyl_reductase_like"/>
    <property type="match status" value="1"/>
</dbReference>
<dbReference type="InterPro" id="IPR036291">
    <property type="entry name" value="NAD(P)-bd_dom_sf"/>
</dbReference>
<dbReference type="GO" id="GO:0016651">
    <property type="term" value="F:oxidoreductase activity, acting on NAD(P)H"/>
    <property type="evidence" value="ECO:0007669"/>
    <property type="project" value="InterPro"/>
</dbReference>
<evidence type="ECO:0000313" key="2">
    <source>
        <dbReference type="EMBL" id="TCD61761.1"/>
    </source>
</evidence>
<protein>
    <recommendedName>
        <fullName evidence="1">Enoyl reductase (ER) domain-containing protein</fullName>
    </recommendedName>
</protein>
<dbReference type="OrthoDB" id="3233595at2759"/>
<dbReference type="InterPro" id="IPR047122">
    <property type="entry name" value="Trans-enoyl_RdTase-like"/>
</dbReference>
<dbReference type="InterPro" id="IPR013154">
    <property type="entry name" value="ADH-like_N"/>
</dbReference>